<comment type="subcellular location">
    <subcellularLocation>
        <location evidence="1">Nucleus</location>
    </subcellularLocation>
</comment>
<dbReference type="GO" id="GO:0005634">
    <property type="term" value="C:nucleus"/>
    <property type="evidence" value="ECO:0007669"/>
    <property type="project" value="UniProtKB-SubCell"/>
</dbReference>
<dbReference type="InterPro" id="IPR036093">
    <property type="entry name" value="NAC_dom_sf"/>
</dbReference>
<dbReference type="Gramene" id="Psat07G0126900-T1">
    <property type="protein sequence ID" value="KAI5384193.1"/>
    <property type="gene ID" value="KIW84_071269"/>
</dbReference>
<evidence type="ECO:0000256" key="3">
    <source>
        <dbReference type="ARBA" id="ARBA00023125"/>
    </source>
</evidence>
<feature type="domain" description="NAC" evidence="7">
    <location>
        <begin position="6"/>
        <end position="156"/>
    </location>
</feature>
<dbReference type="EMBL" id="JAMSHJ010000007">
    <property type="protein sequence ID" value="KAI5384193.1"/>
    <property type="molecule type" value="Genomic_DNA"/>
</dbReference>
<dbReference type="SUPFAM" id="SSF101941">
    <property type="entry name" value="NAC domain"/>
    <property type="match status" value="1"/>
</dbReference>
<evidence type="ECO:0000256" key="5">
    <source>
        <dbReference type="ARBA" id="ARBA00023242"/>
    </source>
</evidence>
<keyword evidence="9" id="KW-1185">Reference proteome</keyword>
<keyword evidence="4" id="KW-0804">Transcription</keyword>
<organism evidence="8 9">
    <name type="scientific">Pisum sativum</name>
    <name type="common">Garden pea</name>
    <name type="synonym">Lathyrus oleraceus</name>
    <dbReference type="NCBI Taxonomy" id="3888"/>
    <lineage>
        <taxon>Eukaryota</taxon>
        <taxon>Viridiplantae</taxon>
        <taxon>Streptophyta</taxon>
        <taxon>Embryophyta</taxon>
        <taxon>Tracheophyta</taxon>
        <taxon>Spermatophyta</taxon>
        <taxon>Magnoliopsida</taxon>
        <taxon>eudicotyledons</taxon>
        <taxon>Gunneridae</taxon>
        <taxon>Pentapetalae</taxon>
        <taxon>rosids</taxon>
        <taxon>fabids</taxon>
        <taxon>Fabales</taxon>
        <taxon>Fabaceae</taxon>
        <taxon>Papilionoideae</taxon>
        <taxon>50 kb inversion clade</taxon>
        <taxon>NPAAA clade</taxon>
        <taxon>Hologalegina</taxon>
        <taxon>IRL clade</taxon>
        <taxon>Fabeae</taxon>
        <taxon>Lathyrus</taxon>
    </lineage>
</organism>
<keyword evidence="3" id="KW-0238">DNA-binding</keyword>
<dbReference type="Pfam" id="PF02365">
    <property type="entry name" value="NAM"/>
    <property type="match status" value="1"/>
</dbReference>
<evidence type="ECO:0000313" key="9">
    <source>
        <dbReference type="Proteomes" id="UP001058974"/>
    </source>
</evidence>
<dbReference type="OrthoDB" id="1393421at2759"/>
<dbReference type="Proteomes" id="UP001058974">
    <property type="component" value="Chromosome 7"/>
</dbReference>
<evidence type="ECO:0000256" key="2">
    <source>
        <dbReference type="ARBA" id="ARBA00023015"/>
    </source>
</evidence>
<name>A0A9D4VHU3_PEA</name>
<accession>A0A9D4VHU3</accession>
<feature type="region of interest" description="Disordered" evidence="6">
    <location>
        <begin position="247"/>
        <end position="267"/>
    </location>
</feature>
<dbReference type="PROSITE" id="PS51005">
    <property type="entry name" value="NAC"/>
    <property type="match status" value="1"/>
</dbReference>
<evidence type="ECO:0000256" key="1">
    <source>
        <dbReference type="ARBA" id="ARBA00004123"/>
    </source>
</evidence>
<reference evidence="8 9" key="1">
    <citation type="journal article" date="2022" name="Nat. Genet.">
        <title>Improved pea reference genome and pan-genome highlight genomic features and evolutionary characteristics.</title>
        <authorList>
            <person name="Yang T."/>
            <person name="Liu R."/>
            <person name="Luo Y."/>
            <person name="Hu S."/>
            <person name="Wang D."/>
            <person name="Wang C."/>
            <person name="Pandey M.K."/>
            <person name="Ge S."/>
            <person name="Xu Q."/>
            <person name="Li N."/>
            <person name="Li G."/>
            <person name="Huang Y."/>
            <person name="Saxena R.K."/>
            <person name="Ji Y."/>
            <person name="Li M."/>
            <person name="Yan X."/>
            <person name="He Y."/>
            <person name="Liu Y."/>
            <person name="Wang X."/>
            <person name="Xiang C."/>
            <person name="Varshney R.K."/>
            <person name="Ding H."/>
            <person name="Gao S."/>
            <person name="Zong X."/>
        </authorList>
    </citation>
    <scope>NUCLEOTIDE SEQUENCE [LARGE SCALE GENOMIC DNA]</scope>
    <source>
        <strain evidence="8 9">cv. Zhongwan 6</strain>
    </source>
</reference>
<evidence type="ECO:0000259" key="7">
    <source>
        <dbReference type="PROSITE" id="PS51005"/>
    </source>
</evidence>
<dbReference type="AlphaFoldDB" id="A0A9D4VHU3"/>
<keyword evidence="2" id="KW-0805">Transcription regulation</keyword>
<evidence type="ECO:0000313" key="8">
    <source>
        <dbReference type="EMBL" id="KAI5384193.1"/>
    </source>
</evidence>
<dbReference type="FunFam" id="2.170.150.80:FF:000002">
    <property type="entry name" value="Nac domain-containing protein 86"/>
    <property type="match status" value="1"/>
</dbReference>
<protein>
    <recommendedName>
        <fullName evidence="7">NAC domain-containing protein</fullName>
    </recommendedName>
</protein>
<keyword evidence="5" id="KW-0539">Nucleus</keyword>
<feature type="region of interest" description="Disordered" evidence="6">
    <location>
        <begin position="288"/>
        <end position="329"/>
    </location>
</feature>
<dbReference type="InterPro" id="IPR003441">
    <property type="entry name" value="NAC-dom"/>
</dbReference>
<proteinExistence type="predicted"/>
<gene>
    <name evidence="8" type="ORF">KIW84_071269</name>
</gene>
<dbReference type="Gene3D" id="2.170.150.80">
    <property type="entry name" value="NAC domain"/>
    <property type="match status" value="1"/>
</dbReference>
<dbReference type="GO" id="GO:0003677">
    <property type="term" value="F:DNA binding"/>
    <property type="evidence" value="ECO:0007669"/>
    <property type="project" value="UniProtKB-KW"/>
</dbReference>
<dbReference type="GO" id="GO:0006355">
    <property type="term" value="P:regulation of DNA-templated transcription"/>
    <property type="evidence" value="ECO:0007669"/>
    <property type="project" value="InterPro"/>
</dbReference>
<evidence type="ECO:0000256" key="4">
    <source>
        <dbReference type="ARBA" id="ARBA00023163"/>
    </source>
</evidence>
<feature type="compositionally biased region" description="Polar residues" evidence="6">
    <location>
        <begin position="288"/>
        <end position="322"/>
    </location>
</feature>
<dbReference type="PANTHER" id="PTHR31744">
    <property type="entry name" value="PROTEIN CUP-SHAPED COTYLEDON 2-RELATED"/>
    <property type="match status" value="1"/>
</dbReference>
<evidence type="ECO:0000256" key="6">
    <source>
        <dbReference type="SAM" id="MobiDB-lite"/>
    </source>
</evidence>
<comment type="caution">
    <text evidence="8">The sequence shown here is derived from an EMBL/GenBank/DDBJ whole genome shotgun (WGS) entry which is preliminary data.</text>
</comment>
<feature type="region of interest" description="Disordered" evidence="6">
    <location>
        <begin position="371"/>
        <end position="407"/>
    </location>
</feature>
<sequence length="549" mass="59456">MAIPKLIPGFRFHPTGVELIKYFLKRKVMGKKFHTDVIAELDIYKYAPWDLPDMSYLKNGDLEWYFFCPIGKKYGSGARLNRATEIGFWKATGKDRAVQHNSHTVGMIKTLVFHTGKAPRGDRTDWVMHEYRLEDKDLADKGIVQDSYVICRVFQKEGPGPKNGAQYGRPFIEEDWSDDEVGIPFVESNGLVPSLPVTTVSYVMNDRNLQASRCSGSISMPCQSGLMPSPIPVSSCQTGLIPSPDPASSCQTGLMPSPDPASSCQTGLMPSDPVSSCQTGLMPSDPVSSCQTGLMPSPDPVSSCQTGLMPSPDPVSSCQTGLMPSPDPANPCQTELMPSPNLAISCLTGLMLSPIPANSCQTLSMPSLDPVNSCQTRSMPTPDPVNSCQTGSMPTPDPVNSCQTGSMPTPDPMNSCQIGSMPTLDPMNLCQTGSMPTPDPVNSCQTGLTPSFDPATHPYPDNQAISNDDDILSMLDIFKDYNTFPEENIAEGAPMSDFFEGLGDLDCSAAFGSFYQNADFSTDGMSLIDLDSELFWQSTAQPERWSSNK</sequence>
<dbReference type="PANTHER" id="PTHR31744:SF210">
    <property type="entry name" value="NAC DOMAIN-CONTAINING PROTEIN 86-LIKE"/>
    <property type="match status" value="1"/>
</dbReference>